<reference evidence="3 4" key="1">
    <citation type="journal article" date="2011" name="J. Bacteriol.">
        <title>Complete genome sequence of Burkholderia rhizoxinica, an endosymbiont of Rhizopus microsporus.</title>
        <authorList>
            <person name="Lackner G."/>
            <person name="Moebius N."/>
            <person name="Partida-Martinez L."/>
            <person name="Hertweck C."/>
        </authorList>
    </citation>
    <scope>NUCLEOTIDE SEQUENCE [LARGE SCALE GENOMIC DNA]</scope>
    <source>
        <strain evidence="4">DSM 19002 / CIP 109453 / HKI 454</strain>
    </source>
</reference>
<dbReference type="InterPro" id="IPR005814">
    <property type="entry name" value="Aminotrans_3"/>
</dbReference>
<dbReference type="KEGG" id="brh:RBRH_02261"/>
<dbReference type="AlphaFoldDB" id="E5APY0"/>
<dbReference type="GO" id="GO:0030170">
    <property type="term" value="F:pyridoxal phosphate binding"/>
    <property type="evidence" value="ECO:0007669"/>
    <property type="project" value="InterPro"/>
</dbReference>
<dbReference type="eggNOG" id="COG0160">
    <property type="taxonomic scope" value="Bacteria"/>
</dbReference>
<dbReference type="InterPro" id="IPR015424">
    <property type="entry name" value="PyrdxlP-dep_Trfase"/>
</dbReference>
<name>E5APY0_MYCRK</name>
<proteinExistence type="predicted"/>
<organism evidence="3 4">
    <name type="scientific">Mycetohabitans rhizoxinica (strain DSM 19002 / CIP 109453 / HKI 454)</name>
    <name type="common">Paraburkholderia rhizoxinica</name>
    <dbReference type="NCBI Taxonomy" id="882378"/>
    <lineage>
        <taxon>Bacteria</taxon>
        <taxon>Pseudomonadati</taxon>
        <taxon>Pseudomonadota</taxon>
        <taxon>Betaproteobacteria</taxon>
        <taxon>Burkholderiales</taxon>
        <taxon>Burkholderiaceae</taxon>
        <taxon>Mycetohabitans</taxon>
    </lineage>
</organism>
<keyword evidence="3" id="KW-0808">Transferase</keyword>
<sequence>MRKLCDEHEIVLFADEIQTGFARIGTLFAMQRFDVSRTRMPMAKSLSGGMPLSGVVSWAALMDAVEPGGRGTYAGNLLACAAAHAVLDSQSESSSMPRRWPVAALMQRTW</sequence>
<keyword evidence="2 3" id="KW-0032">Aminotransferase</keyword>
<dbReference type="STRING" id="882378.RBRH_02261"/>
<dbReference type="GO" id="GO:0042802">
    <property type="term" value="F:identical protein binding"/>
    <property type="evidence" value="ECO:0007669"/>
    <property type="project" value="TreeGrafter"/>
</dbReference>
<dbReference type="PANTHER" id="PTHR11986">
    <property type="entry name" value="AMINOTRANSFERASE CLASS III"/>
    <property type="match status" value="1"/>
</dbReference>
<dbReference type="InterPro" id="IPR015421">
    <property type="entry name" value="PyrdxlP-dep_Trfase_major"/>
</dbReference>
<dbReference type="Pfam" id="PF00202">
    <property type="entry name" value="Aminotran_3"/>
    <property type="match status" value="1"/>
</dbReference>
<evidence type="ECO:0000313" key="4">
    <source>
        <dbReference type="Proteomes" id="UP000007437"/>
    </source>
</evidence>
<dbReference type="HOGENOM" id="CLU_2166271_0_0_4"/>
<dbReference type="GO" id="GO:0034386">
    <property type="term" value="F:4-aminobutyrate:2-oxoglutarate transaminase activity"/>
    <property type="evidence" value="ECO:0007669"/>
    <property type="project" value="UniProtKB-EC"/>
</dbReference>
<protein>
    <submittedName>
        <fullName evidence="3">4-aminobutyrate aminotransferase</fullName>
        <ecNumber evidence="3">2.6.1.19</ecNumber>
    </submittedName>
</protein>
<accession>E5APY0</accession>
<evidence type="ECO:0000256" key="1">
    <source>
        <dbReference type="ARBA" id="ARBA00001933"/>
    </source>
</evidence>
<evidence type="ECO:0000313" key="3">
    <source>
        <dbReference type="EMBL" id="CBW74662.1"/>
    </source>
</evidence>
<gene>
    <name evidence="3" type="ordered locus">RBRH_02261</name>
</gene>
<dbReference type="SUPFAM" id="SSF53383">
    <property type="entry name" value="PLP-dependent transferases"/>
    <property type="match status" value="1"/>
</dbReference>
<dbReference type="EMBL" id="FR687359">
    <property type="protein sequence ID" value="CBW74662.1"/>
    <property type="molecule type" value="Genomic_DNA"/>
</dbReference>
<dbReference type="EC" id="2.6.1.19" evidence="3"/>
<evidence type="ECO:0000256" key="2">
    <source>
        <dbReference type="ARBA" id="ARBA00022576"/>
    </source>
</evidence>
<dbReference type="Proteomes" id="UP000007437">
    <property type="component" value="Chromosome"/>
</dbReference>
<dbReference type="InterPro" id="IPR050103">
    <property type="entry name" value="Class-III_PLP-dep_AT"/>
</dbReference>
<dbReference type="Gene3D" id="3.40.640.10">
    <property type="entry name" value="Type I PLP-dependent aspartate aminotransferase-like (Major domain)"/>
    <property type="match status" value="1"/>
</dbReference>
<comment type="cofactor">
    <cofactor evidence="1">
        <name>pyridoxal 5'-phosphate</name>
        <dbReference type="ChEBI" id="CHEBI:597326"/>
    </cofactor>
</comment>